<protein>
    <recommendedName>
        <fullName evidence="6">Glutaredoxin</fullName>
    </recommendedName>
</protein>
<comment type="function">
    <text evidence="6">Has a glutathione-disulfide oxidoreductase activity in the presence of NADPH and glutathione reductase. Reduces low molecular weight disulfides and proteins.</text>
</comment>
<dbReference type="Pfam" id="PF00462">
    <property type="entry name" value="Glutaredoxin"/>
    <property type="match status" value="1"/>
</dbReference>
<dbReference type="PANTHER" id="PTHR34386:SF1">
    <property type="entry name" value="GLUTAREDOXIN-LIKE PROTEIN NRDH"/>
    <property type="match status" value="1"/>
</dbReference>
<evidence type="ECO:0000256" key="3">
    <source>
        <dbReference type="ARBA" id="ARBA00022982"/>
    </source>
</evidence>
<dbReference type="InterPro" id="IPR051548">
    <property type="entry name" value="Grx-like_ET"/>
</dbReference>
<gene>
    <name evidence="8" type="primary">grxC</name>
    <name evidence="8" type="ORF">ENI96_04430</name>
</gene>
<sequence>MPEVVIYTTNICPYCVRAKALLKRKGVSYEERNIEGSRELMKEMLQRSRRRTVPQIFIDDFHVGGYDDMAELDMLGRLDPLLGLEPHLEPDVTQEEPDIT</sequence>
<keyword evidence="2 6" id="KW-0813">Transport</keyword>
<evidence type="ECO:0000256" key="1">
    <source>
        <dbReference type="ARBA" id="ARBA00007787"/>
    </source>
</evidence>
<dbReference type="InterPro" id="IPR011767">
    <property type="entry name" value="GLR_AS"/>
</dbReference>
<dbReference type="GO" id="GO:0009055">
    <property type="term" value="F:electron transfer activity"/>
    <property type="evidence" value="ECO:0007669"/>
    <property type="project" value="TreeGrafter"/>
</dbReference>
<keyword evidence="3 6" id="KW-0249">Electron transport</keyword>
<accession>A0A831W6S4</accession>
<keyword evidence="6" id="KW-0963">Cytoplasm</keyword>
<comment type="similarity">
    <text evidence="1 6">Belongs to the glutaredoxin family.</text>
</comment>
<dbReference type="InterPro" id="IPR011900">
    <property type="entry name" value="GRX_bact"/>
</dbReference>
<proteinExistence type="inferred from homology"/>
<comment type="caution">
    <text evidence="8">The sequence shown here is derived from an EMBL/GenBank/DDBJ whole genome shotgun (WGS) entry which is preliminary data.</text>
</comment>
<dbReference type="GO" id="GO:0045454">
    <property type="term" value="P:cell redox homeostasis"/>
    <property type="evidence" value="ECO:0007669"/>
    <property type="project" value="InterPro"/>
</dbReference>
<reference evidence="8" key="1">
    <citation type="journal article" date="2020" name="mSystems">
        <title>Genome- and Community-Level Interaction Insights into Carbon Utilization and Element Cycling Functions of Hydrothermarchaeota in Hydrothermal Sediment.</title>
        <authorList>
            <person name="Zhou Z."/>
            <person name="Liu Y."/>
            <person name="Xu W."/>
            <person name="Pan J."/>
            <person name="Luo Z.H."/>
            <person name="Li M."/>
        </authorList>
    </citation>
    <scope>NUCLEOTIDE SEQUENCE [LARGE SCALE GENOMIC DNA]</scope>
    <source>
        <strain evidence="8">HyVt-443</strain>
    </source>
</reference>
<dbReference type="SUPFAM" id="SSF52833">
    <property type="entry name" value="Thioredoxin-like"/>
    <property type="match status" value="1"/>
</dbReference>
<dbReference type="PANTHER" id="PTHR34386">
    <property type="entry name" value="GLUTAREDOXIN"/>
    <property type="match status" value="1"/>
</dbReference>
<dbReference type="AlphaFoldDB" id="A0A831W6S4"/>
<evidence type="ECO:0000313" key="8">
    <source>
        <dbReference type="EMBL" id="HEB95661.1"/>
    </source>
</evidence>
<dbReference type="GO" id="GO:0015038">
    <property type="term" value="F:glutathione disulfide oxidoreductase activity"/>
    <property type="evidence" value="ECO:0007669"/>
    <property type="project" value="UniProtKB-UniRule"/>
</dbReference>
<feature type="domain" description="GST N-terminal" evidence="7">
    <location>
        <begin position="2"/>
        <end position="83"/>
    </location>
</feature>
<keyword evidence="4" id="KW-1015">Disulfide bond</keyword>
<evidence type="ECO:0000256" key="6">
    <source>
        <dbReference type="RuleBase" id="RU364065"/>
    </source>
</evidence>
<dbReference type="PROSITE" id="PS00195">
    <property type="entry name" value="GLUTAREDOXIN_1"/>
    <property type="match status" value="1"/>
</dbReference>
<evidence type="ECO:0000259" key="7">
    <source>
        <dbReference type="PROSITE" id="PS50404"/>
    </source>
</evidence>
<keyword evidence="5 6" id="KW-0676">Redox-active center</keyword>
<evidence type="ECO:0000256" key="5">
    <source>
        <dbReference type="ARBA" id="ARBA00023284"/>
    </source>
</evidence>
<dbReference type="PRINTS" id="PR00160">
    <property type="entry name" value="GLUTAREDOXIN"/>
</dbReference>
<dbReference type="EMBL" id="DRKP01000052">
    <property type="protein sequence ID" value="HEB95661.1"/>
    <property type="molecule type" value="Genomic_DNA"/>
</dbReference>
<dbReference type="Gene3D" id="3.40.30.10">
    <property type="entry name" value="Glutaredoxin"/>
    <property type="match status" value="1"/>
</dbReference>
<dbReference type="InterPro" id="IPR004045">
    <property type="entry name" value="Glutathione_S-Trfase_N"/>
</dbReference>
<evidence type="ECO:0000256" key="2">
    <source>
        <dbReference type="ARBA" id="ARBA00022448"/>
    </source>
</evidence>
<dbReference type="InterPro" id="IPR036249">
    <property type="entry name" value="Thioredoxin-like_sf"/>
</dbReference>
<name>A0A831W6S4_9GAMM</name>
<dbReference type="PROSITE" id="PS51354">
    <property type="entry name" value="GLUTAREDOXIN_2"/>
    <property type="match status" value="1"/>
</dbReference>
<dbReference type="CDD" id="cd03418">
    <property type="entry name" value="GRX_GRXb_1_3_like"/>
    <property type="match status" value="1"/>
</dbReference>
<organism evidence="8">
    <name type="scientific">Sedimenticola thiotaurini</name>
    <dbReference type="NCBI Taxonomy" id="1543721"/>
    <lineage>
        <taxon>Bacteria</taxon>
        <taxon>Pseudomonadati</taxon>
        <taxon>Pseudomonadota</taxon>
        <taxon>Gammaproteobacteria</taxon>
        <taxon>Chromatiales</taxon>
        <taxon>Sedimenticolaceae</taxon>
        <taxon>Sedimenticola</taxon>
    </lineage>
</organism>
<evidence type="ECO:0000256" key="4">
    <source>
        <dbReference type="ARBA" id="ARBA00023157"/>
    </source>
</evidence>
<dbReference type="InterPro" id="IPR014025">
    <property type="entry name" value="Glutaredoxin_subgr"/>
</dbReference>
<dbReference type="InterPro" id="IPR002109">
    <property type="entry name" value="Glutaredoxin"/>
</dbReference>
<dbReference type="PROSITE" id="PS50404">
    <property type="entry name" value="GST_NTER"/>
    <property type="match status" value="1"/>
</dbReference>
<dbReference type="NCBIfam" id="TIGR02181">
    <property type="entry name" value="GRX_bact"/>
    <property type="match status" value="1"/>
</dbReference>
<dbReference type="Proteomes" id="UP000886251">
    <property type="component" value="Unassembled WGS sequence"/>
</dbReference>